<reference evidence="1 6" key="1">
    <citation type="submission" date="2014-04" db="EMBL/GenBank/DDBJ databases">
        <title>Detecting global and local adaptation in a worldwide sample of Helicobacter pylori genomes.</title>
        <authorList>
            <person name="Montano V."/>
            <person name="Didelot X."/>
            <person name="Foll M."/>
            <person name="Linz B."/>
            <person name="Reinhardt R."/>
            <person name="Suerbaum S."/>
            <person name="Moodley Y."/>
            <person name="Jensen J.D."/>
        </authorList>
    </citation>
    <scope>NUCLEOTIDE SEQUENCE [LARGE SCALE GENOMIC DNA]</scope>
    <source>
        <strain evidence="6">ausabrJ05</strain>
        <strain evidence="1">AusabrJ05</strain>
    </source>
</reference>
<reference evidence="2 7" key="2">
    <citation type="submission" date="2018-01" db="EMBL/GenBank/DDBJ databases">
        <authorList>
            <person name="Morgan R.D."/>
        </authorList>
    </citation>
    <scope>NUCLEOTIDE SEQUENCE [LARGE SCALE GENOMIC DNA]</scope>
    <source>
        <strain evidence="2 7">26695-dRdM2</strain>
    </source>
</reference>
<evidence type="ECO:0000313" key="9">
    <source>
        <dbReference type="Proteomes" id="UP000595660"/>
    </source>
</evidence>
<dbReference type="Proteomes" id="UP000078049">
    <property type="component" value="Chromosome"/>
</dbReference>
<evidence type="ECO:0000313" key="6">
    <source>
        <dbReference type="Proteomes" id="UP000078049"/>
    </source>
</evidence>
<dbReference type="RefSeq" id="WP_000468330.1">
    <property type="nucleotide sequence ID" value="NZ_AP017329.1"/>
</dbReference>
<dbReference type="EMBL" id="CP051511">
    <property type="protein sequence ID" value="QQW99844.1"/>
    <property type="molecule type" value="Genomic_DNA"/>
</dbReference>
<dbReference type="GeneID" id="93237624"/>
<dbReference type="InterPro" id="IPR038444">
    <property type="entry name" value="DUF465_sf"/>
</dbReference>
<reference evidence="5 8" key="4">
    <citation type="submission" date="2018-06" db="EMBL/GenBank/DDBJ databases">
        <authorList>
            <consortium name="Pathogen Informatics"/>
            <person name="Doyle S."/>
        </authorList>
    </citation>
    <scope>NUCLEOTIDE SEQUENCE [LARGE SCALE GENOMIC DNA]</scope>
    <source>
        <strain evidence="5 8">NCTC13094</strain>
    </source>
</reference>
<dbReference type="EMBL" id="CP026324">
    <property type="protein sequence ID" value="AUV79872.1"/>
    <property type="molecule type" value="Genomic_DNA"/>
</dbReference>
<evidence type="ECO:0000313" key="7">
    <source>
        <dbReference type="Proteomes" id="UP000236568"/>
    </source>
</evidence>
<dbReference type="Proteomes" id="UP000595660">
    <property type="component" value="Chromosome"/>
</dbReference>
<name>A0A024C2Q9_HELPX</name>
<evidence type="ECO:0000313" key="5">
    <source>
        <dbReference type="EMBL" id="STR28532.1"/>
    </source>
</evidence>
<gene>
    <name evidence="1" type="ORF">AA973_05620</name>
    <name evidence="2" type="ORF">C2842_06445</name>
    <name evidence="4" type="ORF">HG562_06085</name>
    <name evidence="3" type="ORF">HGK51_05935</name>
    <name evidence="5" type="ORF">NCTC13094_01513</name>
</gene>
<dbReference type="EMBL" id="CP011485">
    <property type="protein sequence ID" value="ANH47277.1"/>
    <property type="molecule type" value="Genomic_DNA"/>
</dbReference>
<dbReference type="Proteomes" id="UP000662764">
    <property type="component" value="Chromosome"/>
</dbReference>
<reference evidence="2 7" key="3">
    <citation type="submission" date="2018-02" db="EMBL/GenBank/DDBJ databases">
        <title>N4-cytosine DNA methylation regulates transcription and pathogenesis in Helicobacter pylori.</title>
        <authorList>
            <person name="Kumar S."/>
            <person name="Karmakar B.C."/>
            <person name="Nagarajan D."/>
            <person name="Mukhopadhyay A.K."/>
            <person name="Rao D.N."/>
        </authorList>
    </citation>
    <scope>NUCLEOTIDE SEQUENCE [LARGE SCALE GENOMIC DNA]</scope>
    <source>
        <strain evidence="2 7">26695-dRdM2</strain>
    </source>
</reference>
<evidence type="ECO:0000313" key="1">
    <source>
        <dbReference type="EMBL" id="ANH47277.1"/>
    </source>
</evidence>
<dbReference type="Proteomes" id="UP000254195">
    <property type="component" value="Unassembled WGS sequence"/>
</dbReference>
<protein>
    <submittedName>
        <fullName evidence="2">DUF465 domain-containing protein</fullName>
    </submittedName>
    <submittedName>
        <fullName evidence="5">Uncharacterized protein conserved in bacteria</fullName>
    </submittedName>
    <submittedName>
        <fullName evidence="4">YdcH family protein</fullName>
    </submittedName>
</protein>
<reference evidence="9 10" key="5">
    <citation type="journal article" date="2020" name="Front. Microbiol.">
        <title>Identification of New Helicobacter pylori Subpopulations in Native Americans and Mestizos From Peru.</title>
        <authorList>
            <person name="Gutierrez-Escobar A.J."/>
            <person name="Velapatino B."/>
            <person name="Borda V."/>
            <person name="Rabkin C.S."/>
            <person name="Tarazona-Santos E."/>
            <person name="Cabrera L."/>
            <person name="Cok J."/>
            <person name="Hooper C.C."/>
            <person name="Jahuira-Arias H."/>
            <person name="Herrera P."/>
            <person name="Noureen M."/>
            <person name="Wang D."/>
            <person name="Romero-Gallo J."/>
            <person name="Tran B."/>
            <person name="Peek R.M. Jr"/>
            <person name="Berg D.E."/>
            <person name="Gilman R.H."/>
            <person name="Camargo M.C."/>
        </authorList>
    </citation>
    <scope>NUCLEOTIDE SEQUENCE [LARGE SCALE GENOMIC DNA]</scope>
    <source>
        <strain evidence="3 10">ASHA-006</strain>
        <strain evidence="4 9">SHIM-010</strain>
    </source>
</reference>
<dbReference type="eggNOG" id="COG2841">
    <property type="taxonomic scope" value="Bacteria"/>
</dbReference>
<evidence type="ECO:0000313" key="4">
    <source>
        <dbReference type="EMBL" id="QQX50023.1"/>
    </source>
</evidence>
<proteinExistence type="predicted"/>
<dbReference type="OMA" id="MFHEYRD"/>
<accession>A0A024C2Q9</accession>
<organism evidence="4 9">
    <name type="scientific">Helicobacter pylori</name>
    <name type="common">Campylobacter pylori</name>
    <dbReference type="NCBI Taxonomy" id="210"/>
    <lineage>
        <taxon>Bacteria</taxon>
        <taxon>Pseudomonadati</taxon>
        <taxon>Campylobacterota</taxon>
        <taxon>Epsilonproteobacteria</taxon>
        <taxon>Campylobacterales</taxon>
        <taxon>Helicobacteraceae</taxon>
        <taxon>Helicobacter</taxon>
    </lineage>
</organism>
<dbReference type="PATRIC" id="fig|1111674.3.peg.6"/>
<evidence type="ECO:0000313" key="10">
    <source>
        <dbReference type="Proteomes" id="UP000662764"/>
    </source>
</evidence>
<dbReference type="Pfam" id="PF04325">
    <property type="entry name" value="DUF465"/>
    <property type="match status" value="1"/>
</dbReference>
<dbReference type="SMR" id="A0A024C2Q9"/>
<sequence>MFHEFRDEISVLKANNPHFDKIFEKHNQLDDDIKTAEQQNASDAEVSHMKKQKLKLKDEIHSMIIEYREKQKSERA</sequence>
<dbReference type="Gene3D" id="6.10.280.50">
    <property type="match status" value="1"/>
</dbReference>
<evidence type="ECO:0000313" key="8">
    <source>
        <dbReference type="Proteomes" id="UP000254195"/>
    </source>
</evidence>
<dbReference type="Proteomes" id="UP000236568">
    <property type="component" value="Chromosome"/>
</dbReference>
<evidence type="ECO:0000313" key="2">
    <source>
        <dbReference type="EMBL" id="AUV79872.1"/>
    </source>
</evidence>
<dbReference type="EMBL" id="UGJP01000005">
    <property type="protein sequence ID" value="STR28532.1"/>
    <property type="molecule type" value="Genomic_DNA"/>
</dbReference>
<evidence type="ECO:0000313" key="3">
    <source>
        <dbReference type="EMBL" id="QQW99844.1"/>
    </source>
</evidence>
<dbReference type="InterPro" id="IPR007420">
    <property type="entry name" value="DUF465"/>
</dbReference>
<dbReference type="EMBL" id="CP051505">
    <property type="protein sequence ID" value="QQX50023.1"/>
    <property type="molecule type" value="Genomic_DNA"/>
</dbReference>
<dbReference type="AlphaFoldDB" id="A0A024C2Q9"/>